<dbReference type="OrthoDB" id="8537952at2"/>
<dbReference type="Gene3D" id="3.10.50.30">
    <property type="entry name" value="Transcription elongation factor, GreA/GreB, C-terminal domain"/>
    <property type="match status" value="1"/>
</dbReference>
<dbReference type="PANTHER" id="PTHR30437:SF6">
    <property type="entry name" value="TRANSCRIPTION ELONGATION FACTOR GREB"/>
    <property type="match status" value="1"/>
</dbReference>
<dbReference type="EMBL" id="LC066395">
    <property type="protein sequence ID" value="BAT30797.1"/>
    <property type="molecule type" value="Genomic_DNA"/>
</dbReference>
<feature type="domain" description="Transcription elongation factor GreA/GreB C-terminal" evidence="1">
    <location>
        <begin position="87"/>
        <end position="149"/>
    </location>
</feature>
<dbReference type="Pfam" id="PF01272">
    <property type="entry name" value="GreA_GreB"/>
    <property type="match status" value="1"/>
</dbReference>
<dbReference type="GO" id="GO:0032784">
    <property type="term" value="P:regulation of DNA-templated transcription elongation"/>
    <property type="evidence" value="ECO:0007669"/>
    <property type="project" value="InterPro"/>
</dbReference>
<dbReference type="SUPFAM" id="SSF54534">
    <property type="entry name" value="FKBP-like"/>
    <property type="match status" value="1"/>
</dbReference>
<dbReference type="InterPro" id="IPR001437">
    <property type="entry name" value="Tscrpt_elong_fac_GreA/B_C"/>
</dbReference>
<dbReference type="GO" id="GO:0016301">
    <property type="term" value="F:kinase activity"/>
    <property type="evidence" value="ECO:0007669"/>
    <property type="project" value="UniProtKB-KW"/>
</dbReference>
<dbReference type="AlphaFoldDB" id="A0A0P0Z8Y2"/>
<dbReference type="PANTHER" id="PTHR30437">
    <property type="entry name" value="TRANSCRIPTION ELONGATION FACTOR GREA"/>
    <property type="match status" value="1"/>
</dbReference>
<keyword evidence="2" id="KW-0808">Transferase</keyword>
<dbReference type="GO" id="GO:0003677">
    <property type="term" value="F:DNA binding"/>
    <property type="evidence" value="ECO:0007669"/>
    <property type="project" value="InterPro"/>
</dbReference>
<proteinExistence type="predicted"/>
<evidence type="ECO:0000259" key="1">
    <source>
        <dbReference type="Pfam" id="PF01272"/>
    </source>
</evidence>
<reference evidence="2" key="1">
    <citation type="journal article" date="2015" name="Proc. Natl. Acad. Sci. U.S.A.">
        <title>Bacterial clade with the ribosomal RNA operon on a small plasmid rather than the chromosome.</title>
        <authorList>
            <person name="Anda M."/>
            <person name="Ohtsubo Y."/>
            <person name="Okubo T."/>
            <person name="Sugawara M."/>
            <person name="Nagata Y."/>
            <person name="Tsuda M."/>
            <person name="Minamisawa K."/>
            <person name="Mitsui H."/>
        </authorList>
    </citation>
    <scope>NUCLEOTIDE SEQUENCE</scope>
    <source>
        <strain evidence="2">DSM 15513</strain>
    </source>
</reference>
<dbReference type="InterPro" id="IPR036953">
    <property type="entry name" value="GreA/GreB_C_sf"/>
</dbReference>
<keyword evidence="2" id="KW-0418">Kinase</keyword>
<dbReference type="GO" id="GO:0070063">
    <property type="term" value="F:RNA polymerase binding"/>
    <property type="evidence" value="ECO:0007669"/>
    <property type="project" value="InterPro"/>
</dbReference>
<evidence type="ECO:0000313" key="2">
    <source>
        <dbReference type="EMBL" id="BAT30797.1"/>
    </source>
</evidence>
<accession>A0A0P0Z8Y2</accession>
<dbReference type="RefSeq" id="WP_007067735.1">
    <property type="nucleotide sequence ID" value="NZ_BBWO01000012.1"/>
</dbReference>
<dbReference type="PROSITE" id="PS00830">
    <property type="entry name" value="GREAB_2"/>
    <property type="match status" value="1"/>
</dbReference>
<sequence length="156" mass="17174">MSVAFVKEPNEDQVEVLPDRDLGSDPNIVTPRGLKMIDDELEALNAQRATAREAKDKVALATIHRDMRYWNARRATAKLVKPDQNPQTVQFGTRVTIERDDGQKQSFTIVGIDEADPRDGYLSYLSPLARNLVGKNVGEEVKVGASNAEIVSIAVG</sequence>
<protein>
    <submittedName>
        <fullName evidence="2">Nucleoside diphosphate kinase regulator</fullName>
    </submittedName>
</protein>
<name>A0A0P0Z8Y2_9HYPH</name>
<dbReference type="GO" id="GO:0006354">
    <property type="term" value="P:DNA-templated transcription elongation"/>
    <property type="evidence" value="ECO:0007669"/>
    <property type="project" value="TreeGrafter"/>
</dbReference>
<dbReference type="InterPro" id="IPR018151">
    <property type="entry name" value="TF_GreA/GreB_CS"/>
</dbReference>
<organism evidence="2">
    <name type="scientific">Fulvimarina pelagi</name>
    <dbReference type="NCBI Taxonomy" id="217511"/>
    <lineage>
        <taxon>Bacteria</taxon>
        <taxon>Pseudomonadati</taxon>
        <taxon>Pseudomonadota</taxon>
        <taxon>Alphaproteobacteria</taxon>
        <taxon>Hyphomicrobiales</taxon>
        <taxon>Aurantimonadaceae</taxon>
        <taxon>Fulvimarina</taxon>
    </lineage>
</organism>
<dbReference type="InterPro" id="IPR023459">
    <property type="entry name" value="Tscrpt_elong_fac_GreA/B_fam"/>
</dbReference>